<protein>
    <submittedName>
        <fullName evidence="1">Uncharacterized protein</fullName>
    </submittedName>
</protein>
<accession>A0A6A6IVL0</accession>
<dbReference type="GeneID" id="54579814"/>
<proteinExistence type="predicted"/>
<name>A0A6A6IVL0_9PLEO</name>
<evidence type="ECO:0000313" key="2">
    <source>
        <dbReference type="Proteomes" id="UP000800094"/>
    </source>
</evidence>
<evidence type="ECO:0000313" key="1">
    <source>
        <dbReference type="EMBL" id="KAF2254454.1"/>
    </source>
</evidence>
<sequence>MANHNRNRSRLNVDVAPENTTVGILRHLVTQADPTNAERYNHMKKAKLIEAICRLRRTIHIPLDEVLLPGLRDWLCEKDPARAAEFQTMRKEQIVLEVEKLEMALVVYQPIENGGGAGMVGDGALVVADRAMILAHRLDEWDIDAQGMGEVMLPEDLRILLLWGEEEQED</sequence>
<dbReference type="Proteomes" id="UP000800094">
    <property type="component" value="Unassembled WGS sequence"/>
</dbReference>
<organism evidence="1 2">
    <name type="scientific">Trematosphaeria pertusa</name>
    <dbReference type="NCBI Taxonomy" id="390896"/>
    <lineage>
        <taxon>Eukaryota</taxon>
        <taxon>Fungi</taxon>
        <taxon>Dikarya</taxon>
        <taxon>Ascomycota</taxon>
        <taxon>Pezizomycotina</taxon>
        <taxon>Dothideomycetes</taxon>
        <taxon>Pleosporomycetidae</taxon>
        <taxon>Pleosporales</taxon>
        <taxon>Massarineae</taxon>
        <taxon>Trematosphaeriaceae</taxon>
        <taxon>Trematosphaeria</taxon>
    </lineage>
</organism>
<keyword evidence="2" id="KW-1185">Reference proteome</keyword>
<dbReference type="AlphaFoldDB" id="A0A6A6IVL0"/>
<reference evidence="1" key="1">
    <citation type="journal article" date="2020" name="Stud. Mycol.">
        <title>101 Dothideomycetes genomes: a test case for predicting lifestyles and emergence of pathogens.</title>
        <authorList>
            <person name="Haridas S."/>
            <person name="Albert R."/>
            <person name="Binder M."/>
            <person name="Bloem J."/>
            <person name="Labutti K."/>
            <person name="Salamov A."/>
            <person name="Andreopoulos B."/>
            <person name="Baker S."/>
            <person name="Barry K."/>
            <person name="Bills G."/>
            <person name="Bluhm B."/>
            <person name="Cannon C."/>
            <person name="Castanera R."/>
            <person name="Culley D."/>
            <person name="Daum C."/>
            <person name="Ezra D."/>
            <person name="Gonzalez J."/>
            <person name="Henrissat B."/>
            <person name="Kuo A."/>
            <person name="Liang C."/>
            <person name="Lipzen A."/>
            <person name="Lutzoni F."/>
            <person name="Magnuson J."/>
            <person name="Mondo S."/>
            <person name="Nolan M."/>
            <person name="Ohm R."/>
            <person name="Pangilinan J."/>
            <person name="Park H.-J."/>
            <person name="Ramirez L."/>
            <person name="Alfaro M."/>
            <person name="Sun H."/>
            <person name="Tritt A."/>
            <person name="Yoshinaga Y."/>
            <person name="Zwiers L.-H."/>
            <person name="Turgeon B."/>
            <person name="Goodwin S."/>
            <person name="Spatafora J."/>
            <person name="Crous P."/>
            <person name="Grigoriev I."/>
        </authorList>
    </citation>
    <scope>NUCLEOTIDE SEQUENCE</scope>
    <source>
        <strain evidence="1">CBS 122368</strain>
    </source>
</reference>
<dbReference type="RefSeq" id="XP_033689458.1">
    <property type="nucleotide sequence ID" value="XM_033826484.1"/>
</dbReference>
<dbReference type="EMBL" id="ML987190">
    <property type="protein sequence ID" value="KAF2254454.1"/>
    <property type="molecule type" value="Genomic_DNA"/>
</dbReference>
<gene>
    <name evidence="1" type="ORF">BU26DRAFT_500204</name>
</gene>